<keyword evidence="4 7" id="KW-0812">Transmembrane</keyword>
<feature type="transmembrane region" description="Helical" evidence="7">
    <location>
        <begin position="268"/>
        <end position="289"/>
    </location>
</feature>
<feature type="transmembrane region" description="Helical" evidence="7">
    <location>
        <begin position="83"/>
        <end position="102"/>
    </location>
</feature>
<reference evidence="10 12" key="2">
    <citation type="submission" date="2016-11" db="EMBL/GenBank/DDBJ databases">
        <authorList>
            <person name="Jaros S."/>
            <person name="Januszkiewicz K."/>
            <person name="Wedrychowicz H."/>
        </authorList>
    </citation>
    <scope>NUCLEOTIDE SEQUENCE [LARGE SCALE GENOMIC DNA]</scope>
    <source>
        <strain evidence="10 12">DSM 17137</strain>
    </source>
</reference>
<dbReference type="PATRIC" id="fig|1121477.3.peg.1254"/>
<evidence type="ECO:0000256" key="3">
    <source>
        <dbReference type="ARBA" id="ARBA00022475"/>
    </source>
</evidence>
<evidence type="ECO:0000313" key="10">
    <source>
        <dbReference type="EMBL" id="SHE35889.1"/>
    </source>
</evidence>
<dbReference type="Proteomes" id="UP000033608">
    <property type="component" value="Unassembled WGS sequence"/>
</dbReference>
<protein>
    <submittedName>
        <fullName evidence="9">ABC transporter permease</fullName>
    </submittedName>
    <submittedName>
        <fullName evidence="10">Putative aldouronate transport system permease protein</fullName>
    </submittedName>
</protein>
<dbReference type="Pfam" id="PF00528">
    <property type="entry name" value="BPD_transp_1"/>
    <property type="match status" value="1"/>
</dbReference>
<evidence type="ECO:0000256" key="2">
    <source>
        <dbReference type="ARBA" id="ARBA00022448"/>
    </source>
</evidence>
<feature type="transmembrane region" description="Helical" evidence="7">
    <location>
        <begin position="187"/>
        <end position="210"/>
    </location>
</feature>
<dbReference type="CDD" id="cd06261">
    <property type="entry name" value="TM_PBP2"/>
    <property type="match status" value="1"/>
</dbReference>
<evidence type="ECO:0000256" key="6">
    <source>
        <dbReference type="ARBA" id="ARBA00023136"/>
    </source>
</evidence>
<dbReference type="InterPro" id="IPR000515">
    <property type="entry name" value="MetI-like"/>
</dbReference>
<evidence type="ECO:0000256" key="5">
    <source>
        <dbReference type="ARBA" id="ARBA00022989"/>
    </source>
</evidence>
<evidence type="ECO:0000259" key="8">
    <source>
        <dbReference type="PROSITE" id="PS50928"/>
    </source>
</evidence>
<evidence type="ECO:0000313" key="12">
    <source>
        <dbReference type="Proteomes" id="UP000184533"/>
    </source>
</evidence>
<organism evidence="9 11">
    <name type="scientific">Devosia limi DSM 17137</name>
    <dbReference type="NCBI Taxonomy" id="1121477"/>
    <lineage>
        <taxon>Bacteria</taxon>
        <taxon>Pseudomonadati</taxon>
        <taxon>Pseudomonadota</taxon>
        <taxon>Alphaproteobacteria</taxon>
        <taxon>Hyphomicrobiales</taxon>
        <taxon>Devosiaceae</taxon>
        <taxon>Devosia</taxon>
    </lineage>
</organism>
<dbReference type="PANTHER" id="PTHR43744:SF9">
    <property type="entry name" value="POLYGALACTURONAN_RHAMNOGALACTURONAN TRANSPORT SYSTEM PERMEASE PROTEIN YTCP"/>
    <property type="match status" value="1"/>
</dbReference>
<name>A0A0F5LWA6_9HYPH</name>
<dbReference type="AlphaFoldDB" id="A0A0F5LWA6"/>
<evidence type="ECO:0000313" key="11">
    <source>
        <dbReference type="Proteomes" id="UP000033608"/>
    </source>
</evidence>
<comment type="similarity">
    <text evidence="7">Belongs to the binding-protein-dependent transport system permease family.</text>
</comment>
<evidence type="ECO:0000256" key="7">
    <source>
        <dbReference type="RuleBase" id="RU363032"/>
    </source>
</evidence>
<feature type="transmembrane region" description="Helical" evidence="7">
    <location>
        <begin position="114"/>
        <end position="134"/>
    </location>
</feature>
<keyword evidence="6 7" id="KW-0472">Membrane</keyword>
<dbReference type="EMBL" id="FQVC01000001">
    <property type="protein sequence ID" value="SHE35889.1"/>
    <property type="molecule type" value="Genomic_DNA"/>
</dbReference>
<sequence length="300" mass="33644">MSGSNIRRTPLERIEYAIIVSTLLLLVVITVQPILNLLAVSLSDPKQVPGMGGLTVVPRGFSLDVWSLLIQNPNVLRGLGNSAFITIVGTLLSVIFTAMMAWGLSRPKLPGRRILFVMVLITIVFEPGMIPDFFVNKRLGLINTYWSLIFFKLVNAWYLIILIRFFEEVPEELLEAAELDGANAFQIFFKVVLPLAKPALATITLFYLVFRWNEFFRAMLYLNDQSMWPLQLVLRQFVVEGDKLAMVGVQNMNNYTGASQIDMRALKAGIILLTIAPVLLIYPLILKFFTKGTMSGALKG</sequence>
<evidence type="ECO:0000313" key="9">
    <source>
        <dbReference type="EMBL" id="KKB86645.1"/>
    </source>
</evidence>
<reference evidence="9 11" key="1">
    <citation type="submission" date="2015-03" db="EMBL/GenBank/DDBJ databases">
        <authorList>
            <person name="Hassan Y.I."/>
            <person name="Lepp D."/>
            <person name="Zhou T."/>
        </authorList>
    </citation>
    <scope>NUCLEOTIDE SEQUENCE [LARGE SCALE GENOMIC DNA]</scope>
    <source>
        <strain evidence="9 11">DSM 17137</strain>
    </source>
</reference>
<dbReference type="OrthoDB" id="9815445at2"/>
<gene>
    <name evidence="10" type="ORF">SAMN02745223_00159</name>
    <name evidence="9" type="ORF">VW29_01065</name>
</gene>
<comment type="subcellular location">
    <subcellularLocation>
        <location evidence="1 7">Cell membrane</location>
        <topology evidence="1 7">Multi-pass membrane protein</topology>
    </subcellularLocation>
</comment>
<dbReference type="Proteomes" id="UP000184533">
    <property type="component" value="Unassembled WGS sequence"/>
</dbReference>
<dbReference type="GO" id="GO:0005886">
    <property type="term" value="C:plasma membrane"/>
    <property type="evidence" value="ECO:0007669"/>
    <property type="project" value="UniProtKB-SubCell"/>
</dbReference>
<dbReference type="STRING" id="1121477.SAMN02745223_00159"/>
<evidence type="ECO:0000256" key="1">
    <source>
        <dbReference type="ARBA" id="ARBA00004651"/>
    </source>
</evidence>
<feature type="domain" description="ABC transmembrane type-1" evidence="8">
    <location>
        <begin position="79"/>
        <end position="282"/>
    </location>
</feature>
<feature type="transmembrane region" description="Helical" evidence="7">
    <location>
        <begin position="146"/>
        <end position="166"/>
    </location>
</feature>
<dbReference type="EMBL" id="LAJF01000023">
    <property type="protein sequence ID" value="KKB86645.1"/>
    <property type="molecule type" value="Genomic_DNA"/>
</dbReference>
<dbReference type="GO" id="GO:0055085">
    <property type="term" value="P:transmembrane transport"/>
    <property type="evidence" value="ECO:0007669"/>
    <property type="project" value="InterPro"/>
</dbReference>
<dbReference type="Gene3D" id="1.10.3720.10">
    <property type="entry name" value="MetI-like"/>
    <property type="match status" value="1"/>
</dbReference>
<keyword evidence="2 7" id="KW-0813">Transport</keyword>
<keyword evidence="5 7" id="KW-1133">Transmembrane helix</keyword>
<dbReference type="SUPFAM" id="SSF161098">
    <property type="entry name" value="MetI-like"/>
    <property type="match status" value="1"/>
</dbReference>
<keyword evidence="3" id="KW-1003">Cell membrane</keyword>
<feature type="transmembrane region" description="Helical" evidence="7">
    <location>
        <begin position="16"/>
        <end position="35"/>
    </location>
</feature>
<evidence type="ECO:0000256" key="4">
    <source>
        <dbReference type="ARBA" id="ARBA00022692"/>
    </source>
</evidence>
<keyword evidence="11" id="KW-1185">Reference proteome</keyword>
<dbReference type="InterPro" id="IPR035906">
    <property type="entry name" value="MetI-like_sf"/>
</dbReference>
<dbReference type="RefSeq" id="WP_046133530.1">
    <property type="nucleotide sequence ID" value="NZ_FQVC01000001.1"/>
</dbReference>
<dbReference type="PANTHER" id="PTHR43744">
    <property type="entry name" value="ABC TRANSPORTER PERMEASE PROTEIN MG189-RELATED-RELATED"/>
    <property type="match status" value="1"/>
</dbReference>
<dbReference type="PROSITE" id="PS50928">
    <property type="entry name" value="ABC_TM1"/>
    <property type="match status" value="1"/>
</dbReference>
<proteinExistence type="inferred from homology"/>
<accession>A0A0F5LWA6</accession>